<organism evidence="6 7">
    <name type="scientific">Exophiala bonariae</name>
    <dbReference type="NCBI Taxonomy" id="1690606"/>
    <lineage>
        <taxon>Eukaryota</taxon>
        <taxon>Fungi</taxon>
        <taxon>Dikarya</taxon>
        <taxon>Ascomycota</taxon>
        <taxon>Pezizomycotina</taxon>
        <taxon>Eurotiomycetes</taxon>
        <taxon>Chaetothyriomycetidae</taxon>
        <taxon>Chaetothyriales</taxon>
        <taxon>Herpotrichiellaceae</taxon>
        <taxon>Exophiala</taxon>
    </lineage>
</organism>
<dbReference type="Pfam" id="PF01494">
    <property type="entry name" value="FAD_binding_3"/>
    <property type="match status" value="1"/>
</dbReference>
<dbReference type="Proteomes" id="UP001358417">
    <property type="component" value="Unassembled WGS sequence"/>
</dbReference>
<dbReference type="RefSeq" id="XP_064711108.1">
    <property type="nucleotide sequence ID" value="XM_064848484.1"/>
</dbReference>
<dbReference type="PANTHER" id="PTHR43004">
    <property type="entry name" value="TRK SYSTEM POTASSIUM UPTAKE PROTEIN"/>
    <property type="match status" value="1"/>
</dbReference>
<keyword evidence="4" id="KW-0560">Oxidoreductase</keyword>
<evidence type="ECO:0000256" key="1">
    <source>
        <dbReference type="ARBA" id="ARBA00001974"/>
    </source>
</evidence>
<keyword evidence="3" id="KW-0274">FAD</keyword>
<name>A0AAV9NPX6_9EURO</name>
<accession>A0AAV9NPX6</accession>
<protein>
    <recommendedName>
        <fullName evidence="5">FAD-binding domain-containing protein</fullName>
    </recommendedName>
</protein>
<evidence type="ECO:0000259" key="5">
    <source>
        <dbReference type="Pfam" id="PF01494"/>
    </source>
</evidence>
<feature type="domain" description="FAD-binding" evidence="5">
    <location>
        <begin position="7"/>
        <end position="347"/>
    </location>
</feature>
<gene>
    <name evidence="6" type="ORF">LTR84_004911</name>
</gene>
<evidence type="ECO:0000313" key="7">
    <source>
        <dbReference type="Proteomes" id="UP001358417"/>
    </source>
</evidence>
<sequence length="545" mass="60179">MEIMHQAEVLIVGGGPTGLTLGLELALQGISFRIVDMAPDFSEKSKALAMQARSQELLSRHGLGPKLLKCGLTVNGATIVVKGKEVTNVQLGKIAGEIKDSMYAPSLVIAQSDTERVLHQRLLQYGSALERGVTVREITQDDTGATAVLENSSGVRDTLRVKYIVGTDGAHSTVRHASDNFTFEGGIYPQDFILCDAYLRSNKASIGRNLFLCLGQGVLVIFPLRDNMVRIFASRPGKPKHNPDLKDFQQLLDSFKPGHGELYDPIWMTSYSLHHRGVNTYRDRRLFVAGDAAHIHSPVGGQGMNTGIQDAVNLGWKLGAVLRGERPDSFLDTYHQERHPVGQHLLNTTDWVFTWLTWTNPIFMSVRNFVVPWVAPYMSSKPARTKRGYQFISELAIRYRKSPIVWTGTGFNGSVLGGNRAPDGMITGADGQDKGLYDTLSGVHHSLVLFSGTQSDVASAADLERARKKFLDARSPEIKADVYILYNSSSSVTLRSGEFRDPDDGLHRSYNFTTPGYAYIRPDYYVANIGFLSTLDELCSRLAVH</sequence>
<dbReference type="AlphaFoldDB" id="A0AAV9NPX6"/>
<dbReference type="InterPro" id="IPR036188">
    <property type="entry name" value="FAD/NAD-bd_sf"/>
</dbReference>
<evidence type="ECO:0000256" key="2">
    <source>
        <dbReference type="ARBA" id="ARBA00022630"/>
    </source>
</evidence>
<dbReference type="Gene3D" id="3.50.50.60">
    <property type="entry name" value="FAD/NAD(P)-binding domain"/>
    <property type="match status" value="1"/>
</dbReference>
<evidence type="ECO:0000256" key="3">
    <source>
        <dbReference type="ARBA" id="ARBA00022827"/>
    </source>
</evidence>
<dbReference type="InterPro" id="IPR002938">
    <property type="entry name" value="FAD-bd"/>
</dbReference>
<evidence type="ECO:0000313" key="6">
    <source>
        <dbReference type="EMBL" id="KAK5062836.1"/>
    </source>
</evidence>
<dbReference type="InterPro" id="IPR050641">
    <property type="entry name" value="RIFMO-like"/>
</dbReference>
<comment type="cofactor">
    <cofactor evidence="1">
        <name>FAD</name>
        <dbReference type="ChEBI" id="CHEBI:57692"/>
    </cofactor>
</comment>
<dbReference type="Gene3D" id="3.30.70.2450">
    <property type="match status" value="1"/>
</dbReference>
<keyword evidence="2" id="KW-0285">Flavoprotein</keyword>
<dbReference type="GO" id="GO:0016709">
    <property type="term" value="F:oxidoreductase activity, acting on paired donors, with incorporation or reduction of molecular oxygen, NAD(P)H as one donor, and incorporation of one atom of oxygen"/>
    <property type="evidence" value="ECO:0007669"/>
    <property type="project" value="UniProtKB-ARBA"/>
</dbReference>
<dbReference type="SUPFAM" id="SSF51905">
    <property type="entry name" value="FAD/NAD(P)-binding domain"/>
    <property type="match status" value="1"/>
</dbReference>
<reference evidence="6 7" key="1">
    <citation type="submission" date="2023-08" db="EMBL/GenBank/DDBJ databases">
        <title>Black Yeasts Isolated from many extreme environments.</title>
        <authorList>
            <person name="Coleine C."/>
            <person name="Stajich J.E."/>
            <person name="Selbmann L."/>
        </authorList>
    </citation>
    <scope>NUCLEOTIDE SEQUENCE [LARGE SCALE GENOMIC DNA]</scope>
    <source>
        <strain evidence="6 7">CCFEE 5792</strain>
    </source>
</reference>
<dbReference type="GeneID" id="89973089"/>
<proteinExistence type="predicted"/>
<evidence type="ECO:0000256" key="4">
    <source>
        <dbReference type="ARBA" id="ARBA00023002"/>
    </source>
</evidence>
<dbReference type="PRINTS" id="PR00420">
    <property type="entry name" value="RNGMNOXGNASE"/>
</dbReference>
<dbReference type="EMBL" id="JAVRRD010000002">
    <property type="protein sequence ID" value="KAK5062836.1"/>
    <property type="molecule type" value="Genomic_DNA"/>
</dbReference>
<dbReference type="GO" id="GO:0071949">
    <property type="term" value="F:FAD binding"/>
    <property type="evidence" value="ECO:0007669"/>
    <property type="project" value="InterPro"/>
</dbReference>
<keyword evidence="7" id="KW-1185">Reference proteome</keyword>
<dbReference type="PANTHER" id="PTHR43004:SF19">
    <property type="entry name" value="BINDING MONOOXYGENASE, PUTATIVE (JCVI)-RELATED"/>
    <property type="match status" value="1"/>
</dbReference>
<comment type="caution">
    <text evidence="6">The sequence shown here is derived from an EMBL/GenBank/DDBJ whole genome shotgun (WGS) entry which is preliminary data.</text>
</comment>